<dbReference type="SUPFAM" id="SSF160419">
    <property type="entry name" value="YdfO-like"/>
    <property type="match status" value="1"/>
</dbReference>
<dbReference type="Gene3D" id="3.30.1810.10">
    <property type="entry name" value="YdfO-like"/>
    <property type="match status" value="1"/>
</dbReference>
<accession>A0A1Y5PJN3</accession>
<organism evidence="1">
    <name type="scientific">uncultured Mycobacterium sp</name>
    <dbReference type="NCBI Taxonomy" id="171292"/>
    <lineage>
        <taxon>Bacteria</taxon>
        <taxon>Bacillati</taxon>
        <taxon>Actinomycetota</taxon>
        <taxon>Actinomycetes</taxon>
        <taxon>Mycobacteriales</taxon>
        <taxon>Mycobacteriaceae</taxon>
        <taxon>Mycobacterium</taxon>
        <taxon>environmental samples</taxon>
    </lineage>
</organism>
<sequence length="153" mass="17257">MLSFRFYVVMLSISPALRNLDAALRDAMANRPARQGFPYLAETLRRAGVRTSTWWLPAMQSRYETDLGPVVIQETPLLQGMAEVPPFDRAALLDALRADQAGRTTFPQFAGAAWRAGVVRWVVALDDRTCTYFGLDDQTYVEEYAAVDISHRR</sequence>
<dbReference type="Pfam" id="PF07166">
    <property type="entry name" value="DUF1398"/>
    <property type="match status" value="1"/>
</dbReference>
<protein>
    <recommendedName>
        <fullName evidence="2">DUF1398 domain-containing protein</fullName>
    </recommendedName>
</protein>
<dbReference type="EMBL" id="FLQS01000062">
    <property type="protein sequence ID" value="SBS78946.1"/>
    <property type="molecule type" value="Genomic_DNA"/>
</dbReference>
<dbReference type="AlphaFoldDB" id="A0A1Y5PJN3"/>
<gene>
    <name evidence="1" type="ORF">MHPYR_650013</name>
</gene>
<dbReference type="InterPro" id="IPR036696">
    <property type="entry name" value="YdfO-like_sf"/>
</dbReference>
<name>A0A1Y5PJN3_9MYCO</name>
<dbReference type="InterPro" id="IPR009833">
    <property type="entry name" value="DUF1398"/>
</dbReference>
<proteinExistence type="predicted"/>
<evidence type="ECO:0000313" key="1">
    <source>
        <dbReference type="EMBL" id="SBS78946.1"/>
    </source>
</evidence>
<reference evidence="1" key="1">
    <citation type="submission" date="2016-03" db="EMBL/GenBank/DDBJ databases">
        <authorList>
            <person name="Ploux O."/>
        </authorList>
    </citation>
    <scope>NUCLEOTIDE SEQUENCE</scope>
    <source>
        <strain evidence="1">UC10</strain>
    </source>
</reference>
<evidence type="ECO:0008006" key="2">
    <source>
        <dbReference type="Google" id="ProtNLM"/>
    </source>
</evidence>